<dbReference type="EMBL" id="RBIN01000004">
    <property type="protein sequence ID" value="RKR04368.1"/>
    <property type="molecule type" value="Genomic_DNA"/>
</dbReference>
<dbReference type="Proteomes" id="UP000281975">
    <property type="component" value="Unassembled WGS sequence"/>
</dbReference>
<gene>
    <name evidence="1" type="ORF">C7446_1575</name>
</gene>
<keyword evidence="2" id="KW-1185">Reference proteome</keyword>
<protein>
    <submittedName>
        <fullName evidence="1">Uncharacterized protein</fullName>
    </submittedName>
</protein>
<proteinExistence type="predicted"/>
<evidence type="ECO:0000313" key="2">
    <source>
        <dbReference type="Proteomes" id="UP000281975"/>
    </source>
</evidence>
<accession>A0A420WXB9</accession>
<organism evidence="1 2">
    <name type="scientific">Kushneria sinocarnis</name>
    <dbReference type="NCBI Taxonomy" id="595502"/>
    <lineage>
        <taxon>Bacteria</taxon>
        <taxon>Pseudomonadati</taxon>
        <taxon>Pseudomonadota</taxon>
        <taxon>Gammaproteobacteria</taxon>
        <taxon>Oceanospirillales</taxon>
        <taxon>Halomonadaceae</taxon>
        <taxon>Kushneria</taxon>
    </lineage>
</organism>
<sequence length="38" mass="4560">MADFLWRMAPSLLLLTLSMLALLGMRISDRRRQQQRDR</sequence>
<dbReference type="AlphaFoldDB" id="A0A420WXB9"/>
<comment type="caution">
    <text evidence="1">The sequence shown here is derived from an EMBL/GenBank/DDBJ whole genome shotgun (WGS) entry which is preliminary data.</text>
</comment>
<reference evidence="1 2" key="1">
    <citation type="submission" date="2018-10" db="EMBL/GenBank/DDBJ databases">
        <title>Genomic Encyclopedia of Type Strains, Phase IV (KMG-IV): sequencing the most valuable type-strain genomes for metagenomic binning, comparative biology and taxonomic classification.</title>
        <authorList>
            <person name="Goeker M."/>
        </authorList>
    </citation>
    <scope>NUCLEOTIDE SEQUENCE [LARGE SCALE GENOMIC DNA]</scope>
    <source>
        <strain evidence="1 2">DSM 23229</strain>
    </source>
</reference>
<evidence type="ECO:0000313" key="1">
    <source>
        <dbReference type="EMBL" id="RKR04368.1"/>
    </source>
</evidence>
<name>A0A420WXB9_9GAMM</name>